<protein>
    <submittedName>
        <fullName evidence="1">Winged helix DNA-binding protein</fullName>
    </submittedName>
</protein>
<keyword evidence="2" id="KW-1185">Reference proteome</keyword>
<sequence length="395" mass="42184">MSVDAVTVRAARLRAQRLREPDLPDLPSAVGHLLAVQGQELRPTLWGLSRRLAPGARTGEAPQVTEPVALRALDEGAFLRTHVLRPTWHLVRPDDARWLLELTAPRVARTMASTEKQWGLGDPTAAIDAVADEVALGARTRPELAAALVARGLVADDAPGIVVTHVLMHAELRCVVVSGPTAQGQHTYVPFDERVPPGYGPLGGRFDREAAVLELWRRYLPGRAYATAKDLGQWCGLTLAELRAGLAVLLDTGEAVLVPGRDGLDGAALVSTPELHDAATRPTVPQQDVALPAAAPPSGPVVDLLCGYDEVLASYRETRGVLGDPRAPEPGRIGAFVHTVAVDGLLAARWRWPARPPHDGEVEVQWQRDPEPSERAAVRQAATALAAYLDAAVAG</sequence>
<name>A0ABX5EGN4_9MICO</name>
<gene>
    <name evidence="1" type="ORF">BCL65_102191</name>
</gene>
<dbReference type="EMBL" id="PVTX01000002">
    <property type="protein sequence ID" value="PRZ08649.1"/>
    <property type="molecule type" value="Genomic_DNA"/>
</dbReference>
<evidence type="ECO:0000313" key="2">
    <source>
        <dbReference type="Proteomes" id="UP000239895"/>
    </source>
</evidence>
<accession>A0ABX5EGN4</accession>
<proteinExistence type="predicted"/>
<dbReference type="GO" id="GO:0003677">
    <property type="term" value="F:DNA binding"/>
    <property type="evidence" value="ECO:0007669"/>
    <property type="project" value="UniProtKB-KW"/>
</dbReference>
<dbReference type="Pfam" id="PF06224">
    <property type="entry name" value="AlkZ-like"/>
    <property type="match status" value="1"/>
</dbReference>
<dbReference type="InterPro" id="IPR009351">
    <property type="entry name" value="AlkZ-like"/>
</dbReference>
<dbReference type="PANTHER" id="PTHR38479:SF2">
    <property type="entry name" value="WINGED HELIX DNA-BINDING DOMAIN-CONTAINING PROTEIN"/>
    <property type="match status" value="1"/>
</dbReference>
<dbReference type="Proteomes" id="UP000239895">
    <property type="component" value="Unassembled WGS sequence"/>
</dbReference>
<organism evidence="1 2">
    <name type="scientific">Isoptericola halotolerans</name>
    <dbReference type="NCBI Taxonomy" id="300560"/>
    <lineage>
        <taxon>Bacteria</taxon>
        <taxon>Bacillati</taxon>
        <taxon>Actinomycetota</taxon>
        <taxon>Actinomycetes</taxon>
        <taxon>Micrococcales</taxon>
        <taxon>Promicromonosporaceae</taxon>
        <taxon>Isoptericola</taxon>
    </lineage>
</organism>
<comment type="caution">
    <text evidence="1">The sequence shown here is derived from an EMBL/GenBank/DDBJ whole genome shotgun (WGS) entry which is preliminary data.</text>
</comment>
<dbReference type="PANTHER" id="PTHR38479">
    <property type="entry name" value="LMO0824 PROTEIN"/>
    <property type="match status" value="1"/>
</dbReference>
<evidence type="ECO:0000313" key="1">
    <source>
        <dbReference type="EMBL" id="PRZ08649.1"/>
    </source>
</evidence>
<keyword evidence="1" id="KW-0238">DNA-binding</keyword>
<reference evidence="1 2" key="1">
    <citation type="submission" date="2018-03" db="EMBL/GenBank/DDBJ databases">
        <title>Comparative analysis of microorganisms from saline springs in Andes Mountain Range, Colombia.</title>
        <authorList>
            <person name="Rubin E."/>
        </authorList>
    </citation>
    <scope>NUCLEOTIDE SEQUENCE [LARGE SCALE GENOMIC DNA]</scope>
    <source>
        <strain evidence="1 2">CG 23</strain>
    </source>
</reference>
<dbReference type="RefSeq" id="WP_106265542.1">
    <property type="nucleotide sequence ID" value="NZ_PVTX01000002.1"/>
</dbReference>